<feature type="compositionally biased region" description="Low complexity" evidence="1">
    <location>
        <begin position="73"/>
        <end position="82"/>
    </location>
</feature>
<dbReference type="RefSeq" id="XP_007861155.1">
    <property type="nucleotide sequence ID" value="XM_007862964.1"/>
</dbReference>
<dbReference type="KEGG" id="gtr:GLOTRDRAFT_135447"/>
<accession>S7QMW9</accession>
<feature type="region of interest" description="Disordered" evidence="1">
    <location>
        <begin position="10"/>
        <end position="141"/>
    </location>
</feature>
<gene>
    <name evidence="2" type="ORF">GLOTRDRAFT_135447</name>
</gene>
<reference evidence="2 3" key="1">
    <citation type="journal article" date="2012" name="Science">
        <title>The Paleozoic origin of enzymatic lignin decomposition reconstructed from 31 fungal genomes.</title>
        <authorList>
            <person name="Floudas D."/>
            <person name="Binder M."/>
            <person name="Riley R."/>
            <person name="Barry K."/>
            <person name="Blanchette R.A."/>
            <person name="Henrissat B."/>
            <person name="Martinez A.T."/>
            <person name="Otillar R."/>
            <person name="Spatafora J.W."/>
            <person name="Yadav J.S."/>
            <person name="Aerts A."/>
            <person name="Benoit I."/>
            <person name="Boyd A."/>
            <person name="Carlson A."/>
            <person name="Copeland A."/>
            <person name="Coutinho P.M."/>
            <person name="de Vries R.P."/>
            <person name="Ferreira P."/>
            <person name="Findley K."/>
            <person name="Foster B."/>
            <person name="Gaskell J."/>
            <person name="Glotzer D."/>
            <person name="Gorecki P."/>
            <person name="Heitman J."/>
            <person name="Hesse C."/>
            <person name="Hori C."/>
            <person name="Igarashi K."/>
            <person name="Jurgens J.A."/>
            <person name="Kallen N."/>
            <person name="Kersten P."/>
            <person name="Kohler A."/>
            <person name="Kuees U."/>
            <person name="Kumar T.K.A."/>
            <person name="Kuo A."/>
            <person name="LaButti K."/>
            <person name="Larrondo L.F."/>
            <person name="Lindquist E."/>
            <person name="Ling A."/>
            <person name="Lombard V."/>
            <person name="Lucas S."/>
            <person name="Lundell T."/>
            <person name="Martin R."/>
            <person name="McLaughlin D.J."/>
            <person name="Morgenstern I."/>
            <person name="Morin E."/>
            <person name="Murat C."/>
            <person name="Nagy L.G."/>
            <person name="Nolan M."/>
            <person name="Ohm R.A."/>
            <person name="Patyshakuliyeva A."/>
            <person name="Rokas A."/>
            <person name="Ruiz-Duenas F.J."/>
            <person name="Sabat G."/>
            <person name="Salamov A."/>
            <person name="Samejima M."/>
            <person name="Schmutz J."/>
            <person name="Slot J.C."/>
            <person name="St John F."/>
            <person name="Stenlid J."/>
            <person name="Sun H."/>
            <person name="Sun S."/>
            <person name="Syed K."/>
            <person name="Tsang A."/>
            <person name="Wiebenga A."/>
            <person name="Young D."/>
            <person name="Pisabarro A."/>
            <person name="Eastwood D.C."/>
            <person name="Martin F."/>
            <person name="Cullen D."/>
            <person name="Grigoriev I.V."/>
            <person name="Hibbett D.S."/>
        </authorList>
    </citation>
    <scope>NUCLEOTIDE SEQUENCE [LARGE SCALE GENOMIC DNA]</scope>
    <source>
        <strain evidence="2 3">ATCC 11539</strain>
    </source>
</reference>
<feature type="region of interest" description="Disordered" evidence="1">
    <location>
        <begin position="233"/>
        <end position="303"/>
    </location>
</feature>
<proteinExistence type="predicted"/>
<evidence type="ECO:0000313" key="2">
    <source>
        <dbReference type="EMBL" id="EPQ60838.1"/>
    </source>
</evidence>
<dbReference type="EMBL" id="KB469296">
    <property type="protein sequence ID" value="EPQ60838.1"/>
    <property type="molecule type" value="Genomic_DNA"/>
</dbReference>
<protein>
    <submittedName>
        <fullName evidence="2">Uncharacterized protein</fullName>
    </submittedName>
</protein>
<dbReference type="GeneID" id="19303324"/>
<feature type="compositionally biased region" description="Basic and acidic residues" evidence="1">
    <location>
        <begin position="233"/>
        <end position="243"/>
    </location>
</feature>
<evidence type="ECO:0000313" key="3">
    <source>
        <dbReference type="Proteomes" id="UP000030669"/>
    </source>
</evidence>
<feature type="compositionally biased region" description="Basic and acidic residues" evidence="1">
    <location>
        <begin position="283"/>
        <end position="292"/>
    </location>
</feature>
<organism evidence="2 3">
    <name type="scientific">Gloeophyllum trabeum (strain ATCC 11539 / FP-39264 / Madison 617)</name>
    <name type="common">Brown rot fungus</name>
    <dbReference type="NCBI Taxonomy" id="670483"/>
    <lineage>
        <taxon>Eukaryota</taxon>
        <taxon>Fungi</taxon>
        <taxon>Dikarya</taxon>
        <taxon>Basidiomycota</taxon>
        <taxon>Agaricomycotina</taxon>
        <taxon>Agaricomycetes</taxon>
        <taxon>Gloeophyllales</taxon>
        <taxon>Gloeophyllaceae</taxon>
        <taxon>Gloeophyllum</taxon>
    </lineage>
</organism>
<dbReference type="HOGENOM" id="CLU_918469_0_0_1"/>
<dbReference type="Proteomes" id="UP000030669">
    <property type="component" value="Unassembled WGS sequence"/>
</dbReference>
<sequence length="303" mass="32085">MRELMECVLVSPRKAAKRDHPPSRPASPRKKPRSTAVTVPVPSSPSHALRTSAPPTSSRRKGGLLTPSPSSELLRTGAGTSRRTARLKAKSKQVQDEEYRLVKPLPRRRTATTTSKGKGKAKAQDPAANAPSTSHDELQDMDASGMDMGLDLDMVIPDFQMLDISDAAAIVGSPAYLLGADKAYLSSDAAAIVQSMKHALRLETAARRKAEERLLQETRKRVEAERQVEELQKQLRGTGDKAAADAGESFGSAGVLGPLSQTSSPAAERAGGDSGPGSARASKGPEEPDTSRDGSFTFFSGGS</sequence>
<dbReference type="OrthoDB" id="10612347at2759"/>
<feature type="compositionally biased region" description="Polar residues" evidence="1">
    <location>
        <begin position="293"/>
        <end position="303"/>
    </location>
</feature>
<evidence type="ECO:0000256" key="1">
    <source>
        <dbReference type="SAM" id="MobiDB-lite"/>
    </source>
</evidence>
<dbReference type="AlphaFoldDB" id="S7QMW9"/>
<name>S7QMW9_GLOTA</name>
<keyword evidence="3" id="KW-1185">Reference proteome</keyword>